<evidence type="ECO:0000313" key="2">
    <source>
        <dbReference type="EMBL" id="MBM1712930.1"/>
    </source>
</evidence>
<keyword evidence="3" id="KW-1185">Reference proteome</keyword>
<dbReference type="Proteomes" id="UP000732193">
    <property type="component" value="Unassembled WGS sequence"/>
</dbReference>
<feature type="region of interest" description="Disordered" evidence="1">
    <location>
        <begin position="36"/>
        <end position="112"/>
    </location>
</feature>
<gene>
    <name evidence="2" type="ORF">JQV55_05090</name>
</gene>
<reference evidence="2 3" key="1">
    <citation type="submission" date="2021-01" db="EMBL/GenBank/DDBJ databases">
        <title>Diatom-associated Roseobacters Show Island Model of Population Structure.</title>
        <authorList>
            <person name="Qu L."/>
            <person name="Feng X."/>
            <person name="Chen Y."/>
            <person name="Li L."/>
            <person name="Wang X."/>
            <person name="Hu Z."/>
            <person name="Wang H."/>
            <person name="Luo H."/>
        </authorList>
    </citation>
    <scope>NUCLEOTIDE SEQUENCE [LARGE SCALE GENOMIC DNA]</scope>
    <source>
        <strain evidence="2 3">TR60-84</strain>
    </source>
</reference>
<proteinExistence type="predicted"/>
<name>A0AAE2VWC3_9RHOB</name>
<accession>A0AAE2VWC3</accession>
<dbReference type="RefSeq" id="WP_203241444.1">
    <property type="nucleotide sequence ID" value="NZ_JAFBRH010000001.1"/>
</dbReference>
<protein>
    <submittedName>
        <fullName evidence="2">Uncharacterized protein</fullName>
    </submittedName>
</protein>
<organism evidence="2 3">
    <name type="scientific">Sulfitobacter geojensis</name>
    <dbReference type="NCBI Taxonomy" id="1342299"/>
    <lineage>
        <taxon>Bacteria</taxon>
        <taxon>Pseudomonadati</taxon>
        <taxon>Pseudomonadota</taxon>
        <taxon>Alphaproteobacteria</taxon>
        <taxon>Rhodobacterales</taxon>
        <taxon>Roseobacteraceae</taxon>
        <taxon>Sulfitobacter</taxon>
    </lineage>
</organism>
<dbReference type="EMBL" id="JAFBRM010000001">
    <property type="protein sequence ID" value="MBM1712930.1"/>
    <property type="molecule type" value="Genomic_DNA"/>
</dbReference>
<dbReference type="AlphaFoldDB" id="A0AAE2VWC3"/>
<evidence type="ECO:0000313" key="3">
    <source>
        <dbReference type="Proteomes" id="UP000732193"/>
    </source>
</evidence>
<sequence>MEYGRIKPISGENGYEKTALTMKSIAELLAEEGTNMDELKSSARETVQGAQAEPTEPTVPSVRSPLQQPVHARGTVQDPKMNKAGSLPHIAPADAPHAPEKPRSFLRRLFGG</sequence>
<comment type="caution">
    <text evidence="2">The sequence shown here is derived from an EMBL/GenBank/DDBJ whole genome shotgun (WGS) entry which is preliminary data.</text>
</comment>
<evidence type="ECO:0000256" key="1">
    <source>
        <dbReference type="SAM" id="MobiDB-lite"/>
    </source>
</evidence>